<dbReference type="EMBL" id="CP002032">
    <property type="protein sequence ID" value="ADH61920.1"/>
    <property type="molecule type" value="Genomic_DNA"/>
</dbReference>
<gene>
    <name evidence="1" type="ordered locus">Tmath_2255</name>
</gene>
<sequence>MVKRLGHENFLFYVNYSASNYIDYPMKSIGDHYVAAFNNLPNHPEIGNGNCHLVGVDVVDASSGVLIGTIDTSKFAKNPNGSIWNPNTLIYFDLYSSYTINYYSTTTKTVNSTAKTLFQLDPSWIPSSWTDYTTLTFSF</sequence>
<dbReference type="Proteomes" id="UP000002064">
    <property type="component" value="Chromosome"/>
</dbReference>
<organism evidence="1 2">
    <name type="scientific">Thermoanaerobacter mathranii subsp. mathranii (strain DSM 11426 / CCUG 53645 / CIP 108742 / A3)</name>
    <dbReference type="NCBI Taxonomy" id="583358"/>
    <lineage>
        <taxon>Bacteria</taxon>
        <taxon>Bacillati</taxon>
        <taxon>Bacillota</taxon>
        <taxon>Clostridia</taxon>
        <taxon>Thermoanaerobacterales</taxon>
        <taxon>Thermoanaerobacteraceae</taxon>
        <taxon>Thermoanaerobacter</taxon>
    </lineage>
</organism>
<proteinExistence type="predicted"/>
<keyword evidence="2" id="KW-1185">Reference proteome</keyword>
<evidence type="ECO:0000313" key="1">
    <source>
        <dbReference type="EMBL" id="ADH61920.1"/>
    </source>
</evidence>
<accession>A0ABN3Z7A4</accession>
<dbReference type="RefSeq" id="WP_013151039.1">
    <property type="nucleotide sequence ID" value="NC_014209.1"/>
</dbReference>
<evidence type="ECO:0000313" key="2">
    <source>
        <dbReference type="Proteomes" id="UP000002064"/>
    </source>
</evidence>
<protein>
    <submittedName>
        <fullName evidence="1">Uncharacterized protein</fullName>
    </submittedName>
</protein>
<reference evidence="1 2" key="1">
    <citation type="submission" date="2010-05" db="EMBL/GenBank/DDBJ databases">
        <title>Complete sequence of Thermoanaerobacter mathranii subsp. mathranii mathranii str. A3.</title>
        <authorList>
            <consortium name="US DOE Joint Genome Institute"/>
            <person name="Lucas S."/>
            <person name="Copeland A."/>
            <person name="Lapidus A."/>
            <person name="Cheng J.-F."/>
            <person name="Bruce D."/>
            <person name="Goodwin L."/>
            <person name="Pitluck S."/>
            <person name="Held B."/>
            <person name="Detter J.C."/>
            <person name="Han C."/>
            <person name="Tapia R."/>
            <person name="Land M."/>
            <person name="Hauser L."/>
            <person name="Kyrpides N."/>
            <person name="Mikhailova N."/>
            <person name="Zhou J."/>
            <person name="Hemme C."/>
            <person name="Woyke T."/>
        </authorList>
    </citation>
    <scope>NUCLEOTIDE SEQUENCE [LARGE SCALE GENOMIC DNA]</scope>
    <source>
        <strain evidence="1 2">A3</strain>
    </source>
</reference>
<name>A0ABN3Z7A4_THEM3</name>